<evidence type="ECO:0000313" key="3">
    <source>
        <dbReference type="RefSeq" id="XP_050561597.1"/>
    </source>
</evidence>
<dbReference type="GeneID" id="126912627"/>
<gene>
    <name evidence="3" type="primary">LOC126912627</name>
</gene>
<feature type="compositionally biased region" description="Polar residues" evidence="1">
    <location>
        <begin position="170"/>
        <end position="180"/>
    </location>
</feature>
<keyword evidence="2" id="KW-1185">Reference proteome</keyword>
<feature type="region of interest" description="Disordered" evidence="1">
    <location>
        <begin position="160"/>
        <end position="187"/>
    </location>
</feature>
<evidence type="ECO:0000313" key="2">
    <source>
        <dbReference type="Proteomes" id="UP000829999"/>
    </source>
</evidence>
<organism evidence="2 3">
    <name type="scientific">Spodoptera frugiperda</name>
    <name type="common">Fall armyworm</name>
    <dbReference type="NCBI Taxonomy" id="7108"/>
    <lineage>
        <taxon>Eukaryota</taxon>
        <taxon>Metazoa</taxon>
        <taxon>Ecdysozoa</taxon>
        <taxon>Arthropoda</taxon>
        <taxon>Hexapoda</taxon>
        <taxon>Insecta</taxon>
        <taxon>Pterygota</taxon>
        <taxon>Neoptera</taxon>
        <taxon>Endopterygota</taxon>
        <taxon>Lepidoptera</taxon>
        <taxon>Glossata</taxon>
        <taxon>Ditrysia</taxon>
        <taxon>Noctuoidea</taxon>
        <taxon>Noctuidae</taxon>
        <taxon>Amphipyrinae</taxon>
        <taxon>Spodoptera</taxon>
    </lineage>
</organism>
<feature type="compositionally biased region" description="Polar residues" evidence="1">
    <location>
        <begin position="239"/>
        <end position="248"/>
    </location>
</feature>
<proteinExistence type="predicted"/>
<feature type="compositionally biased region" description="Polar residues" evidence="1">
    <location>
        <begin position="207"/>
        <end position="220"/>
    </location>
</feature>
<dbReference type="RefSeq" id="XP_050561597.1">
    <property type="nucleotide sequence ID" value="XM_050705640.1"/>
</dbReference>
<evidence type="ECO:0000256" key="1">
    <source>
        <dbReference type="SAM" id="MobiDB-lite"/>
    </source>
</evidence>
<sequence>MTSNSKVIKCNNCNIVICEVLAYIQNKLDVMDEESLLRLCVTSFSEDEIEAAKNLLFDSITTTRRKISRKREGKSQRDLADIITLFKETDPELVPIFVARELHKLPPITFDHLDASKLLKDMLLLQNELKIIKESYVTNKQFDDFKLQIEQSKYHTSDCTITDLPHNTEKQNATMTPSTADSEKCDDTPSLSYAECISQSVSLSPTTSRVEASTAVSTQAPRRRASPERAGAVRERSMPQATSGSEKLQPNKEDKNEWTTVQKKKPRYKFAGSRGKAASEVDTKFKAAEMNIPLFISRVDKEVTDSDIIEYIRSKTQTTVTIKKIIMQKERNYNAFKIFVPHHKLTKFLDDSLWPEGVSFRRFVYFNKTKQRAKQGANDAVLTSDVKHNN</sequence>
<accession>A0A9R0E943</accession>
<reference evidence="3" key="1">
    <citation type="submission" date="2025-08" db="UniProtKB">
        <authorList>
            <consortium name="RefSeq"/>
        </authorList>
    </citation>
    <scope>IDENTIFICATION</scope>
    <source>
        <tissue evidence="3">Whole larval tissue</tissue>
    </source>
</reference>
<protein>
    <submittedName>
        <fullName evidence="3">Uncharacterized protein LOC126912627</fullName>
    </submittedName>
</protein>
<dbReference type="OrthoDB" id="7477592at2759"/>
<dbReference type="Proteomes" id="UP000829999">
    <property type="component" value="Chromosome 27"/>
</dbReference>
<feature type="region of interest" description="Disordered" evidence="1">
    <location>
        <begin position="207"/>
        <end position="261"/>
    </location>
</feature>
<dbReference type="AlphaFoldDB" id="A0A9R0E943"/>
<feature type="compositionally biased region" description="Basic and acidic residues" evidence="1">
    <location>
        <begin position="225"/>
        <end position="237"/>
    </location>
</feature>
<name>A0A9R0E943_SPOFR</name>